<keyword evidence="4" id="KW-1185">Reference proteome</keyword>
<keyword evidence="2" id="KW-0732">Signal</keyword>
<name>A0A9D4RI11_DREPO</name>
<evidence type="ECO:0000256" key="2">
    <source>
        <dbReference type="SAM" id="SignalP"/>
    </source>
</evidence>
<feature type="compositionally biased region" description="Basic and acidic residues" evidence="1">
    <location>
        <begin position="64"/>
        <end position="76"/>
    </location>
</feature>
<sequence>SAMPLKAKKKVLLLLMLILYTSCSQMSAQLHAPVTVNPNSGQFQYDYSQGNSYGASYGEDDLKDSDWLDRQDRKNG</sequence>
<evidence type="ECO:0000313" key="4">
    <source>
        <dbReference type="Proteomes" id="UP000828390"/>
    </source>
</evidence>
<proteinExistence type="predicted"/>
<feature type="region of interest" description="Disordered" evidence="1">
    <location>
        <begin position="56"/>
        <end position="76"/>
    </location>
</feature>
<protein>
    <submittedName>
        <fullName evidence="3">Uncharacterized protein</fullName>
    </submittedName>
</protein>
<evidence type="ECO:0000256" key="1">
    <source>
        <dbReference type="SAM" id="MobiDB-lite"/>
    </source>
</evidence>
<feature type="signal peptide" evidence="2">
    <location>
        <begin position="1"/>
        <end position="23"/>
    </location>
</feature>
<accession>A0A9D4RI11</accession>
<comment type="caution">
    <text evidence="3">The sequence shown here is derived from an EMBL/GenBank/DDBJ whole genome shotgun (WGS) entry which is preliminary data.</text>
</comment>
<dbReference type="AlphaFoldDB" id="A0A9D4RI11"/>
<reference evidence="3" key="2">
    <citation type="submission" date="2020-11" db="EMBL/GenBank/DDBJ databases">
        <authorList>
            <person name="McCartney M.A."/>
            <person name="Auch B."/>
            <person name="Kono T."/>
            <person name="Mallez S."/>
            <person name="Becker A."/>
            <person name="Gohl D.M."/>
            <person name="Silverstein K.A.T."/>
            <person name="Koren S."/>
            <person name="Bechman K.B."/>
            <person name="Herman A."/>
            <person name="Abrahante J.E."/>
            <person name="Garbe J."/>
        </authorList>
    </citation>
    <scope>NUCLEOTIDE SEQUENCE</scope>
    <source>
        <strain evidence="3">Duluth1</strain>
        <tissue evidence="3">Whole animal</tissue>
    </source>
</reference>
<feature type="chain" id="PRO_5039072208" evidence="2">
    <location>
        <begin position="24"/>
        <end position="76"/>
    </location>
</feature>
<feature type="non-terminal residue" evidence="3">
    <location>
        <position position="76"/>
    </location>
</feature>
<dbReference type="EMBL" id="JAIWYP010000002">
    <property type="protein sequence ID" value="KAH3867257.1"/>
    <property type="molecule type" value="Genomic_DNA"/>
</dbReference>
<gene>
    <name evidence="3" type="ORF">DPMN_030383</name>
</gene>
<reference evidence="3" key="1">
    <citation type="journal article" date="2019" name="bioRxiv">
        <title>The Genome of the Zebra Mussel, Dreissena polymorpha: A Resource for Invasive Species Research.</title>
        <authorList>
            <person name="McCartney M.A."/>
            <person name="Auch B."/>
            <person name="Kono T."/>
            <person name="Mallez S."/>
            <person name="Zhang Y."/>
            <person name="Obille A."/>
            <person name="Becker A."/>
            <person name="Abrahante J.E."/>
            <person name="Garbe J."/>
            <person name="Badalamenti J.P."/>
            <person name="Herman A."/>
            <person name="Mangelson H."/>
            <person name="Liachko I."/>
            <person name="Sullivan S."/>
            <person name="Sone E.D."/>
            <person name="Koren S."/>
            <person name="Silverstein K.A.T."/>
            <person name="Beckman K.B."/>
            <person name="Gohl D.M."/>
        </authorList>
    </citation>
    <scope>NUCLEOTIDE SEQUENCE</scope>
    <source>
        <strain evidence="3">Duluth1</strain>
        <tissue evidence="3">Whole animal</tissue>
    </source>
</reference>
<organism evidence="3 4">
    <name type="scientific">Dreissena polymorpha</name>
    <name type="common">Zebra mussel</name>
    <name type="synonym">Mytilus polymorpha</name>
    <dbReference type="NCBI Taxonomy" id="45954"/>
    <lineage>
        <taxon>Eukaryota</taxon>
        <taxon>Metazoa</taxon>
        <taxon>Spiralia</taxon>
        <taxon>Lophotrochozoa</taxon>
        <taxon>Mollusca</taxon>
        <taxon>Bivalvia</taxon>
        <taxon>Autobranchia</taxon>
        <taxon>Heteroconchia</taxon>
        <taxon>Euheterodonta</taxon>
        <taxon>Imparidentia</taxon>
        <taxon>Neoheterodontei</taxon>
        <taxon>Myida</taxon>
        <taxon>Dreissenoidea</taxon>
        <taxon>Dreissenidae</taxon>
        <taxon>Dreissena</taxon>
    </lineage>
</organism>
<evidence type="ECO:0000313" key="3">
    <source>
        <dbReference type="EMBL" id="KAH3867257.1"/>
    </source>
</evidence>
<feature type="non-terminal residue" evidence="3">
    <location>
        <position position="1"/>
    </location>
</feature>
<dbReference type="Proteomes" id="UP000828390">
    <property type="component" value="Unassembled WGS sequence"/>
</dbReference>